<dbReference type="InterPro" id="IPR050343">
    <property type="entry name" value="RsuA_PseudoU_synthase"/>
</dbReference>
<evidence type="ECO:0000256" key="4">
    <source>
        <dbReference type="PROSITE-ProRule" id="PRU00182"/>
    </source>
</evidence>
<dbReference type="InterPro" id="IPR020103">
    <property type="entry name" value="PsdUridine_synth_cat_dom_sf"/>
</dbReference>
<dbReference type="Pfam" id="PF01479">
    <property type="entry name" value="S4"/>
    <property type="match status" value="1"/>
</dbReference>
<dbReference type="CDD" id="cd02553">
    <property type="entry name" value="PseudoU_synth_RsuA"/>
    <property type="match status" value="1"/>
</dbReference>
<reference evidence="7" key="1">
    <citation type="submission" date="2020-10" db="EMBL/GenBank/DDBJ databases">
        <authorList>
            <person name="Gilroy R."/>
        </authorList>
    </citation>
    <scope>NUCLEOTIDE SEQUENCE</scope>
    <source>
        <strain evidence="7">ChiBcolR7-354</strain>
    </source>
</reference>
<dbReference type="InterPro" id="IPR002942">
    <property type="entry name" value="S4_RNA-bd"/>
</dbReference>
<dbReference type="Pfam" id="PF00849">
    <property type="entry name" value="PseudoU_synth_2"/>
    <property type="match status" value="1"/>
</dbReference>
<dbReference type="PROSITE" id="PS01149">
    <property type="entry name" value="PSI_RSU"/>
    <property type="match status" value="1"/>
</dbReference>
<dbReference type="EMBL" id="DVGA01000074">
    <property type="protein sequence ID" value="HIQ79064.1"/>
    <property type="molecule type" value="Genomic_DNA"/>
</dbReference>
<name>A0A9D0ZGV0_9FIRM</name>
<dbReference type="EC" id="5.4.99.-" evidence="5"/>
<organism evidence="7 8">
    <name type="scientific">Candidatus Scatomorpha intestinavium</name>
    <dbReference type="NCBI Taxonomy" id="2840922"/>
    <lineage>
        <taxon>Bacteria</taxon>
        <taxon>Bacillati</taxon>
        <taxon>Bacillota</taxon>
        <taxon>Clostridia</taxon>
        <taxon>Eubacteriales</taxon>
        <taxon>Candidatus Scatomorpha</taxon>
    </lineage>
</organism>
<evidence type="ECO:0000313" key="8">
    <source>
        <dbReference type="Proteomes" id="UP000824262"/>
    </source>
</evidence>
<dbReference type="Gene3D" id="3.10.290.10">
    <property type="entry name" value="RNA-binding S4 domain"/>
    <property type="match status" value="1"/>
</dbReference>
<dbReference type="SUPFAM" id="SSF55120">
    <property type="entry name" value="Pseudouridine synthase"/>
    <property type="match status" value="1"/>
</dbReference>
<gene>
    <name evidence="7" type="ORF">IAB77_07385</name>
</gene>
<dbReference type="GO" id="GO:0120159">
    <property type="term" value="F:rRNA pseudouridine synthase activity"/>
    <property type="evidence" value="ECO:0007669"/>
    <property type="project" value="UniProtKB-ARBA"/>
</dbReference>
<dbReference type="InterPro" id="IPR006145">
    <property type="entry name" value="PsdUridine_synth_RsuA/RluA"/>
</dbReference>
<dbReference type="GO" id="GO:0000455">
    <property type="term" value="P:enzyme-directed rRNA pseudouridine synthesis"/>
    <property type="evidence" value="ECO:0007669"/>
    <property type="project" value="UniProtKB-ARBA"/>
</dbReference>
<dbReference type="Gene3D" id="3.30.70.580">
    <property type="entry name" value="Pseudouridine synthase I, catalytic domain, N-terminal subdomain"/>
    <property type="match status" value="1"/>
</dbReference>
<sequence length="238" mass="25694">MLTRLDKLISASGLFSRSEARDAIRAGRIAAGGIVITRPEEKVDSGALITVDGEPIRTDARRCFMLDKPAGVLTAARDPRQDTVLDLVPGEYSRLGLQPVGRLDKDTTGLLLLTNDGELAHRVISPKSSVVKTYLAGTDGDTDEADVEAFRYGLILQDGTRCLPAGLEPLGGGQCLVRVQEGKYHQVKRMLAARGKRVLTLRRIAIGALHIDASLGPGKMRELSGDEIELIFAHSHSF</sequence>
<dbReference type="SUPFAM" id="SSF55174">
    <property type="entry name" value="Alpha-L RNA-binding motif"/>
    <property type="match status" value="1"/>
</dbReference>
<keyword evidence="2 4" id="KW-0694">RNA-binding</keyword>
<protein>
    <recommendedName>
        <fullName evidence="5">Pseudouridine synthase</fullName>
        <ecNumber evidence="5">5.4.99.-</ecNumber>
    </recommendedName>
</protein>
<dbReference type="NCBIfam" id="TIGR00093">
    <property type="entry name" value="pseudouridine synthase"/>
    <property type="match status" value="1"/>
</dbReference>
<dbReference type="GO" id="GO:0003723">
    <property type="term" value="F:RNA binding"/>
    <property type="evidence" value="ECO:0007669"/>
    <property type="project" value="UniProtKB-KW"/>
</dbReference>
<evidence type="ECO:0000256" key="2">
    <source>
        <dbReference type="ARBA" id="ARBA00022884"/>
    </source>
</evidence>
<dbReference type="PROSITE" id="PS50889">
    <property type="entry name" value="S4"/>
    <property type="match status" value="1"/>
</dbReference>
<dbReference type="InterPro" id="IPR018496">
    <property type="entry name" value="PsdUridine_synth_RsuA/RluB_CS"/>
</dbReference>
<evidence type="ECO:0000256" key="3">
    <source>
        <dbReference type="ARBA" id="ARBA00023235"/>
    </source>
</evidence>
<evidence type="ECO:0000256" key="5">
    <source>
        <dbReference type="RuleBase" id="RU003887"/>
    </source>
</evidence>
<evidence type="ECO:0000256" key="1">
    <source>
        <dbReference type="ARBA" id="ARBA00008348"/>
    </source>
</evidence>
<accession>A0A9D0ZGV0</accession>
<dbReference type="InterPro" id="IPR036986">
    <property type="entry name" value="S4_RNA-bd_sf"/>
</dbReference>
<proteinExistence type="inferred from homology"/>
<dbReference type="Proteomes" id="UP000824262">
    <property type="component" value="Unassembled WGS sequence"/>
</dbReference>
<dbReference type="SMART" id="SM00363">
    <property type="entry name" value="S4"/>
    <property type="match status" value="1"/>
</dbReference>
<feature type="domain" description="RNA-binding S4" evidence="6">
    <location>
        <begin position="3"/>
        <end position="61"/>
    </location>
</feature>
<dbReference type="InterPro" id="IPR042092">
    <property type="entry name" value="PsdUridine_s_RsuA/RluB/E/F_cat"/>
</dbReference>
<dbReference type="InterPro" id="IPR000748">
    <property type="entry name" value="PsdUridine_synth_RsuA/RluB/E/F"/>
</dbReference>
<dbReference type="InterPro" id="IPR020094">
    <property type="entry name" value="TruA/RsuA/RluB/E/F_N"/>
</dbReference>
<dbReference type="Gene3D" id="3.30.70.1560">
    <property type="entry name" value="Alpha-L RNA-binding motif"/>
    <property type="match status" value="1"/>
</dbReference>
<keyword evidence="3 5" id="KW-0413">Isomerase</keyword>
<evidence type="ECO:0000313" key="7">
    <source>
        <dbReference type="EMBL" id="HIQ79064.1"/>
    </source>
</evidence>
<evidence type="ECO:0000259" key="6">
    <source>
        <dbReference type="SMART" id="SM00363"/>
    </source>
</evidence>
<comment type="caution">
    <text evidence="7">The sequence shown here is derived from an EMBL/GenBank/DDBJ whole genome shotgun (WGS) entry which is preliminary data.</text>
</comment>
<dbReference type="AlphaFoldDB" id="A0A9D0ZGV0"/>
<dbReference type="PANTHER" id="PTHR47683:SF4">
    <property type="entry name" value="PSEUDOURIDINE SYNTHASE"/>
    <property type="match status" value="1"/>
</dbReference>
<dbReference type="PANTHER" id="PTHR47683">
    <property type="entry name" value="PSEUDOURIDINE SYNTHASE FAMILY PROTEIN-RELATED"/>
    <property type="match status" value="1"/>
</dbReference>
<dbReference type="CDD" id="cd00165">
    <property type="entry name" value="S4"/>
    <property type="match status" value="1"/>
</dbReference>
<reference evidence="7" key="2">
    <citation type="journal article" date="2021" name="PeerJ">
        <title>Extensive microbial diversity within the chicken gut microbiome revealed by metagenomics and culture.</title>
        <authorList>
            <person name="Gilroy R."/>
            <person name="Ravi A."/>
            <person name="Getino M."/>
            <person name="Pursley I."/>
            <person name="Horton D.L."/>
            <person name="Alikhan N.F."/>
            <person name="Baker D."/>
            <person name="Gharbi K."/>
            <person name="Hall N."/>
            <person name="Watson M."/>
            <person name="Adriaenssens E.M."/>
            <person name="Foster-Nyarko E."/>
            <person name="Jarju S."/>
            <person name="Secka A."/>
            <person name="Antonio M."/>
            <person name="Oren A."/>
            <person name="Chaudhuri R.R."/>
            <person name="La Ragione R."/>
            <person name="Hildebrand F."/>
            <person name="Pallen M.J."/>
        </authorList>
    </citation>
    <scope>NUCLEOTIDE SEQUENCE</scope>
    <source>
        <strain evidence="7">ChiBcolR7-354</strain>
    </source>
</reference>
<comment type="similarity">
    <text evidence="1 5">Belongs to the pseudouridine synthase RsuA family.</text>
</comment>